<reference evidence="4" key="1">
    <citation type="journal article" date="2023" name="G3 (Bethesda)">
        <title>A reference genome for the long-term kleptoplast-retaining sea slug Elysia crispata morphotype clarki.</title>
        <authorList>
            <person name="Eastman K.E."/>
            <person name="Pendleton A.L."/>
            <person name="Shaikh M.A."/>
            <person name="Suttiyut T."/>
            <person name="Ogas R."/>
            <person name="Tomko P."/>
            <person name="Gavelis G."/>
            <person name="Widhalm J.R."/>
            <person name="Wisecaver J.H."/>
        </authorList>
    </citation>
    <scope>NUCLEOTIDE SEQUENCE</scope>
    <source>
        <strain evidence="4">ECLA1</strain>
    </source>
</reference>
<protein>
    <recommendedName>
        <fullName evidence="6">FZ domain-containing protein</fullName>
    </recommendedName>
</protein>
<evidence type="ECO:0000313" key="5">
    <source>
        <dbReference type="Proteomes" id="UP001283361"/>
    </source>
</evidence>
<accession>A0AAE1B4U0</accession>
<name>A0AAE1B4U0_9GAST</name>
<evidence type="ECO:0000256" key="2">
    <source>
        <dbReference type="SAM" id="Phobius"/>
    </source>
</evidence>
<sequence>MEFPINSASAATAAAAVVFLAVLSVLVPTSSAGSRRDSIAFGYTIWRATTASSRQNEQKEPEIRMADLFSMSFPQSVAKEFMACLCDVSSMTCSVQFKLLENQTSDDILLLKRAVSSKRMKLPLNDICTFMPIFVCGALDNSSSVKEILCVRQHPKDQVCLPIELCHNYTAHFTSQQCDFQCSEIVLNQGLPITFSGFEQFAVISENGTCFPRRNSVKNNNSGSGEGTELPLAQVIGVISGTVLVISASVAVATWIMCKRSRTRRRSKNVGEPKSSNPILLSFTRREGFADKRGSDQYNEIEEISLSLRSPEFFDLIDNEGYSLIRDETGSNHVSTIQIEKKARQLPFLPDEQDISPRESLPSTSPLEPPGVLRQNSSAAISSYPKSLTVSTSANVPSIESSNTNTANIGTATSSSSSASSTAVLVSPGKLETSKPALYVNKGSATQASLSSPWQSNPVPHKFPYRPAQYDYLGLVNIRSGHPSLSNQSQLKLVRKKDGNMELVTMQDDVPAVEDLCSGFQLIGLRNGSLCVLGLLAEAPDDDYHKYFKILKLHSDASSYHTSALKPDGDEHREELAPSSTLSTKHAIYLGQLQLESDQSVRSTESGSYLRVVDLAPAEDCSENGGYSRLLDIDEANITDHDGEYLTVLDF</sequence>
<keyword evidence="5" id="KW-1185">Reference proteome</keyword>
<comment type="caution">
    <text evidence="4">The sequence shown here is derived from an EMBL/GenBank/DDBJ whole genome shotgun (WGS) entry which is preliminary data.</text>
</comment>
<keyword evidence="2" id="KW-0812">Transmembrane</keyword>
<evidence type="ECO:0000256" key="1">
    <source>
        <dbReference type="SAM" id="MobiDB-lite"/>
    </source>
</evidence>
<organism evidence="4 5">
    <name type="scientific">Elysia crispata</name>
    <name type="common">lettuce slug</name>
    <dbReference type="NCBI Taxonomy" id="231223"/>
    <lineage>
        <taxon>Eukaryota</taxon>
        <taxon>Metazoa</taxon>
        <taxon>Spiralia</taxon>
        <taxon>Lophotrochozoa</taxon>
        <taxon>Mollusca</taxon>
        <taxon>Gastropoda</taxon>
        <taxon>Heterobranchia</taxon>
        <taxon>Euthyneura</taxon>
        <taxon>Panpulmonata</taxon>
        <taxon>Sacoglossa</taxon>
        <taxon>Placobranchoidea</taxon>
        <taxon>Plakobranchidae</taxon>
        <taxon>Elysia</taxon>
    </lineage>
</organism>
<feature type="transmembrane region" description="Helical" evidence="2">
    <location>
        <begin position="235"/>
        <end position="258"/>
    </location>
</feature>
<feature type="region of interest" description="Disordered" evidence="1">
    <location>
        <begin position="395"/>
        <end position="421"/>
    </location>
</feature>
<keyword evidence="2" id="KW-1133">Transmembrane helix</keyword>
<evidence type="ECO:0008006" key="6">
    <source>
        <dbReference type="Google" id="ProtNLM"/>
    </source>
</evidence>
<feature type="region of interest" description="Disordered" evidence="1">
    <location>
        <begin position="348"/>
        <end position="374"/>
    </location>
</feature>
<dbReference type="AlphaFoldDB" id="A0AAE1B4U0"/>
<keyword evidence="3" id="KW-0732">Signal</keyword>
<feature type="signal peptide" evidence="3">
    <location>
        <begin position="1"/>
        <end position="32"/>
    </location>
</feature>
<proteinExistence type="predicted"/>
<feature type="chain" id="PRO_5042261651" description="FZ domain-containing protein" evidence="3">
    <location>
        <begin position="33"/>
        <end position="651"/>
    </location>
</feature>
<evidence type="ECO:0000313" key="4">
    <source>
        <dbReference type="EMBL" id="KAK3799582.1"/>
    </source>
</evidence>
<dbReference type="EMBL" id="JAWDGP010000552">
    <property type="protein sequence ID" value="KAK3799582.1"/>
    <property type="molecule type" value="Genomic_DNA"/>
</dbReference>
<evidence type="ECO:0000256" key="3">
    <source>
        <dbReference type="SAM" id="SignalP"/>
    </source>
</evidence>
<feature type="compositionally biased region" description="Low complexity" evidence="1">
    <location>
        <begin position="401"/>
        <end position="421"/>
    </location>
</feature>
<keyword evidence="2" id="KW-0472">Membrane</keyword>
<gene>
    <name evidence="4" type="ORF">RRG08_053210</name>
</gene>
<dbReference type="Proteomes" id="UP001283361">
    <property type="component" value="Unassembled WGS sequence"/>
</dbReference>